<feature type="modified residue" description="4-aspartylphosphate" evidence="1">
    <location>
        <position position="64"/>
    </location>
</feature>
<dbReference type="PANTHER" id="PTHR44520">
    <property type="entry name" value="RESPONSE REGULATOR RCP1-RELATED"/>
    <property type="match status" value="1"/>
</dbReference>
<evidence type="ECO:0000313" key="3">
    <source>
        <dbReference type="EMBL" id="HGY94305.1"/>
    </source>
</evidence>
<feature type="domain" description="Response regulatory" evidence="2">
    <location>
        <begin position="4"/>
        <end position="131"/>
    </location>
</feature>
<evidence type="ECO:0000259" key="2">
    <source>
        <dbReference type="PROSITE" id="PS50110"/>
    </source>
</evidence>
<dbReference type="EMBL" id="DTKL01000038">
    <property type="protein sequence ID" value="HGY94305.1"/>
    <property type="molecule type" value="Genomic_DNA"/>
</dbReference>
<protein>
    <submittedName>
        <fullName evidence="3">Response regulator</fullName>
    </submittedName>
</protein>
<comment type="caution">
    <text evidence="3">The sequence shown here is derived from an EMBL/GenBank/DDBJ whole genome shotgun (WGS) entry which is preliminary data.</text>
</comment>
<accession>A0A7V5CTP1</accession>
<dbReference type="AlphaFoldDB" id="A0A7V5CTP1"/>
<proteinExistence type="predicted"/>
<dbReference type="InterPro" id="IPR052893">
    <property type="entry name" value="TCS_response_regulator"/>
</dbReference>
<dbReference type="PROSITE" id="PS50110">
    <property type="entry name" value="RESPONSE_REGULATORY"/>
    <property type="match status" value="1"/>
</dbReference>
<sequence length="149" mass="16577">MLRPILLVEDNPNDLELSLTALAKSGLANEVVVARDGEEACDYLFYRGQYAGRPHGNPAVVLLDIKLPKVDGLEVLSMIRKEQELRHLPVVLLTSSREEQDILAGYQLGSNAYVVKPVAFPDFIKAIQDLGVFWAVVNEPPPFVIRRLV</sequence>
<dbReference type="InterPro" id="IPR011006">
    <property type="entry name" value="CheY-like_superfamily"/>
</dbReference>
<dbReference type="PANTHER" id="PTHR44520:SF1">
    <property type="entry name" value="TWO-COMPONENT SYSTEM REGULATORY PROTEIN"/>
    <property type="match status" value="1"/>
</dbReference>
<organism evidence="3">
    <name type="scientific">Acidobacterium capsulatum</name>
    <dbReference type="NCBI Taxonomy" id="33075"/>
    <lineage>
        <taxon>Bacteria</taxon>
        <taxon>Pseudomonadati</taxon>
        <taxon>Acidobacteriota</taxon>
        <taxon>Terriglobia</taxon>
        <taxon>Terriglobales</taxon>
        <taxon>Acidobacteriaceae</taxon>
        <taxon>Acidobacterium</taxon>
    </lineage>
</organism>
<dbReference type="InterPro" id="IPR001789">
    <property type="entry name" value="Sig_transdc_resp-reg_receiver"/>
</dbReference>
<name>A0A7V5CTP1_9BACT</name>
<keyword evidence="1" id="KW-0597">Phosphoprotein</keyword>
<dbReference type="Gene3D" id="3.40.50.2300">
    <property type="match status" value="1"/>
</dbReference>
<dbReference type="GO" id="GO:0000160">
    <property type="term" value="P:phosphorelay signal transduction system"/>
    <property type="evidence" value="ECO:0007669"/>
    <property type="project" value="InterPro"/>
</dbReference>
<gene>
    <name evidence="3" type="ORF">ENW50_06425</name>
</gene>
<dbReference type="SMART" id="SM00448">
    <property type="entry name" value="REC"/>
    <property type="match status" value="1"/>
</dbReference>
<reference evidence="3" key="1">
    <citation type="journal article" date="2020" name="mSystems">
        <title>Genome- and Community-Level Interaction Insights into Carbon Utilization and Element Cycling Functions of Hydrothermarchaeota in Hydrothermal Sediment.</title>
        <authorList>
            <person name="Zhou Z."/>
            <person name="Liu Y."/>
            <person name="Xu W."/>
            <person name="Pan J."/>
            <person name="Luo Z.H."/>
            <person name="Li M."/>
        </authorList>
    </citation>
    <scope>NUCLEOTIDE SEQUENCE [LARGE SCALE GENOMIC DNA]</scope>
    <source>
        <strain evidence="3">SpSt-855</strain>
    </source>
</reference>
<dbReference type="CDD" id="cd17557">
    <property type="entry name" value="REC_Rcp-like"/>
    <property type="match status" value="1"/>
</dbReference>
<evidence type="ECO:0000256" key="1">
    <source>
        <dbReference type="PROSITE-ProRule" id="PRU00169"/>
    </source>
</evidence>
<dbReference type="SUPFAM" id="SSF52172">
    <property type="entry name" value="CheY-like"/>
    <property type="match status" value="1"/>
</dbReference>
<dbReference type="Pfam" id="PF00072">
    <property type="entry name" value="Response_reg"/>
    <property type="match status" value="1"/>
</dbReference>